<evidence type="ECO:0000313" key="3">
    <source>
        <dbReference type="Proteomes" id="UP000192247"/>
    </source>
</evidence>
<evidence type="ECO:0000256" key="1">
    <source>
        <dbReference type="SAM" id="SignalP"/>
    </source>
</evidence>
<evidence type="ECO:0000313" key="2">
    <source>
        <dbReference type="EMBL" id="OQR75885.1"/>
    </source>
</evidence>
<name>A0A1V9XQW5_9ACAR</name>
<dbReference type="Proteomes" id="UP000192247">
    <property type="component" value="Unassembled WGS sequence"/>
</dbReference>
<feature type="chain" id="PRO_5010727941" description="Secreted protein" evidence="1">
    <location>
        <begin position="19"/>
        <end position="122"/>
    </location>
</feature>
<keyword evidence="1" id="KW-0732">Signal</keyword>
<dbReference type="InParanoid" id="A0A1V9XQW5"/>
<sequence length="122" mass="13651">MFFFLHSALNVTLSGTLALKSLLESANIARDRSRVRRRSNDVRAHADDFGRSPASLREGTAIALTNCFHERSLQAMQLSALDFVMCTCEAAPINFVPISGRLRSRRRFPDINNSLMSFLFSA</sequence>
<feature type="signal peptide" evidence="1">
    <location>
        <begin position="1"/>
        <end position="18"/>
    </location>
</feature>
<dbReference type="AlphaFoldDB" id="A0A1V9XQW5"/>
<organism evidence="2 3">
    <name type="scientific">Tropilaelaps mercedesae</name>
    <dbReference type="NCBI Taxonomy" id="418985"/>
    <lineage>
        <taxon>Eukaryota</taxon>
        <taxon>Metazoa</taxon>
        <taxon>Ecdysozoa</taxon>
        <taxon>Arthropoda</taxon>
        <taxon>Chelicerata</taxon>
        <taxon>Arachnida</taxon>
        <taxon>Acari</taxon>
        <taxon>Parasitiformes</taxon>
        <taxon>Mesostigmata</taxon>
        <taxon>Gamasina</taxon>
        <taxon>Dermanyssoidea</taxon>
        <taxon>Laelapidae</taxon>
        <taxon>Tropilaelaps</taxon>
    </lineage>
</organism>
<reference evidence="2 3" key="1">
    <citation type="journal article" date="2017" name="Gigascience">
        <title>Draft genome of the honey bee ectoparasitic mite, Tropilaelaps mercedesae, is shaped by the parasitic life history.</title>
        <authorList>
            <person name="Dong X."/>
            <person name="Armstrong S.D."/>
            <person name="Xia D."/>
            <person name="Makepeace B.L."/>
            <person name="Darby A.C."/>
            <person name="Kadowaki T."/>
        </authorList>
    </citation>
    <scope>NUCLEOTIDE SEQUENCE [LARGE SCALE GENOMIC DNA]</scope>
    <source>
        <strain evidence="2">Wuxi-XJTLU</strain>
    </source>
</reference>
<comment type="caution">
    <text evidence="2">The sequence shown here is derived from an EMBL/GenBank/DDBJ whole genome shotgun (WGS) entry which is preliminary data.</text>
</comment>
<gene>
    <name evidence="2" type="ORF">BIW11_00688</name>
</gene>
<keyword evidence="3" id="KW-1185">Reference proteome</keyword>
<accession>A0A1V9XQW5</accession>
<evidence type="ECO:0008006" key="4">
    <source>
        <dbReference type="Google" id="ProtNLM"/>
    </source>
</evidence>
<dbReference type="EMBL" id="MNPL01005634">
    <property type="protein sequence ID" value="OQR75885.1"/>
    <property type="molecule type" value="Genomic_DNA"/>
</dbReference>
<proteinExistence type="predicted"/>
<protein>
    <recommendedName>
        <fullName evidence="4">Secreted protein</fullName>
    </recommendedName>
</protein>